<proteinExistence type="predicted"/>
<evidence type="ECO:0000313" key="2">
    <source>
        <dbReference type="Proteomes" id="UP000518188"/>
    </source>
</evidence>
<protein>
    <submittedName>
        <fullName evidence="1">YbaB/EbfC family nucleoid-associated protein</fullName>
    </submittedName>
</protein>
<dbReference type="Gene3D" id="3.30.1310.10">
    <property type="entry name" value="Nucleoid-associated protein YbaB-like domain"/>
    <property type="match status" value="1"/>
</dbReference>
<name>A0A7X6MV40_9MYCO</name>
<evidence type="ECO:0000313" key="1">
    <source>
        <dbReference type="EMBL" id="NKZ14996.1"/>
    </source>
</evidence>
<dbReference type="Pfam" id="PF02575">
    <property type="entry name" value="YbaB_DNA_bd"/>
    <property type="match status" value="1"/>
</dbReference>
<dbReference type="InterPro" id="IPR036894">
    <property type="entry name" value="YbaB-like_sf"/>
</dbReference>
<comment type="caution">
    <text evidence="1">The sequence shown here is derived from an EMBL/GenBank/DDBJ whole genome shotgun (WGS) entry which is preliminary data.</text>
</comment>
<dbReference type="AlphaFoldDB" id="A0A7X6MV40"/>
<dbReference type="InterPro" id="IPR004401">
    <property type="entry name" value="YbaB/EbfC"/>
</dbReference>
<gene>
    <name evidence="1" type="ORF">HGA11_28900</name>
</gene>
<accession>A0A7X6MV40</accession>
<sequence length="125" mass="13900">MIDIDRYNRDKAYVQSVHSRLERAWNKLEEWKRACSDVSLTAQSPDGEVTLTVNDHGTITFIELAEGATQRHTNLTLERLINETLLIAQGAANEEVAELDGEIGPGDFLAAFDEGLAESELKDAR</sequence>
<dbReference type="GO" id="GO:0003677">
    <property type="term" value="F:DNA binding"/>
    <property type="evidence" value="ECO:0007669"/>
    <property type="project" value="InterPro"/>
</dbReference>
<dbReference type="Proteomes" id="UP000518188">
    <property type="component" value="Unassembled WGS sequence"/>
</dbReference>
<dbReference type="EMBL" id="JAAXPJ010000015">
    <property type="protein sequence ID" value="NKZ14996.1"/>
    <property type="molecule type" value="Genomic_DNA"/>
</dbReference>
<dbReference type="RefSeq" id="WP_044524570.1">
    <property type="nucleotide sequence ID" value="NZ_HG322954.1"/>
</dbReference>
<organism evidence="1 2">
    <name type="scientific">Mycolicibacterium septicum DSM 44393</name>
    <dbReference type="NCBI Taxonomy" id="1341646"/>
    <lineage>
        <taxon>Bacteria</taxon>
        <taxon>Bacillati</taxon>
        <taxon>Actinomycetota</taxon>
        <taxon>Actinomycetes</taxon>
        <taxon>Mycobacteriales</taxon>
        <taxon>Mycobacteriaceae</taxon>
        <taxon>Mycolicibacterium</taxon>
    </lineage>
</organism>
<reference evidence="1 2" key="1">
    <citation type="submission" date="2020-04" db="EMBL/GenBank/DDBJ databases">
        <title>MicrobeNet Type strains.</title>
        <authorList>
            <person name="Nicholson A.C."/>
        </authorList>
    </citation>
    <scope>NUCLEOTIDE SEQUENCE [LARGE SCALE GENOMIC DNA]</scope>
    <source>
        <strain evidence="1 2">ATCC 700731</strain>
    </source>
</reference>